<dbReference type="AlphaFoldDB" id="A0A0Q3GSU3"/>
<protein>
    <recommendedName>
        <fullName evidence="2">Peptidase A1 domain-containing protein</fullName>
    </recommendedName>
</protein>
<dbReference type="InParanoid" id="A0A0Q3GSU3"/>
<dbReference type="SUPFAM" id="SSF50630">
    <property type="entry name" value="Acid proteases"/>
    <property type="match status" value="1"/>
</dbReference>
<feature type="transmembrane region" description="Helical" evidence="1">
    <location>
        <begin position="78"/>
        <end position="100"/>
    </location>
</feature>
<proteinExistence type="predicted"/>
<gene>
    <name evidence="3" type="ORF">BRADI_5g18555v3</name>
</gene>
<reference evidence="3 4" key="1">
    <citation type="journal article" date="2010" name="Nature">
        <title>Genome sequencing and analysis of the model grass Brachypodium distachyon.</title>
        <authorList>
            <consortium name="International Brachypodium Initiative"/>
        </authorList>
    </citation>
    <scope>NUCLEOTIDE SEQUENCE [LARGE SCALE GENOMIC DNA]</scope>
    <source>
        <strain evidence="3 4">Bd21</strain>
    </source>
</reference>
<dbReference type="EMBL" id="CM000884">
    <property type="protein sequence ID" value="KQJ84082.1"/>
    <property type="molecule type" value="Genomic_DNA"/>
</dbReference>
<keyword evidence="1" id="KW-1133">Transmembrane helix</keyword>
<evidence type="ECO:0000259" key="2">
    <source>
        <dbReference type="PROSITE" id="PS51767"/>
    </source>
</evidence>
<reference evidence="3" key="2">
    <citation type="submission" date="2017-06" db="EMBL/GenBank/DDBJ databases">
        <title>WGS assembly of Brachypodium distachyon.</title>
        <authorList>
            <consortium name="The International Brachypodium Initiative"/>
            <person name="Lucas S."/>
            <person name="Harmon-Smith M."/>
            <person name="Lail K."/>
            <person name="Tice H."/>
            <person name="Grimwood J."/>
            <person name="Bruce D."/>
            <person name="Barry K."/>
            <person name="Shu S."/>
            <person name="Lindquist E."/>
            <person name="Wang M."/>
            <person name="Pitluck S."/>
            <person name="Vogel J.P."/>
            <person name="Garvin D.F."/>
            <person name="Mockler T.C."/>
            <person name="Schmutz J."/>
            <person name="Rokhsar D."/>
            <person name="Bevan M.W."/>
        </authorList>
    </citation>
    <scope>NUCLEOTIDE SEQUENCE</scope>
    <source>
        <strain evidence="3">Bd21</strain>
    </source>
</reference>
<dbReference type="Proteomes" id="UP000008810">
    <property type="component" value="Chromosome 5"/>
</dbReference>
<keyword evidence="5" id="KW-1185">Reference proteome</keyword>
<keyword evidence="1" id="KW-0472">Membrane</keyword>
<keyword evidence="1" id="KW-0812">Transmembrane</keyword>
<organism evidence="3">
    <name type="scientific">Brachypodium distachyon</name>
    <name type="common">Purple false brome</name>
    <name type="synonym">Trachynia distachya</name>
    <dbReference type="NCBI Taxonomy" id="15368"/>
    <lineage>
        <taxon>Eukaryota</taxon>
        <taxon>Viridiplantae</taxon>
        <taxon>Streptophyta</taxon>
        <taxon>Embryophyta</taxon>
        <taxon>Tracheophyta</taxon>
        <taxon>Spermatophyta</taxon>
        <taxon>Magnoliopsida</taxon>
        <taxon>Liliopsida</taxon>
        <taxon>Poales</taxon>
        <taxon>Poaceae</taxon>
        <taxon>BOP clade</taxon>
        <taxon>Pooideae</taxon>
        <taxon>Stipodae</taxon>
        <taxon>Brachypodieae</taxon>
        <taxon>Brachypodium</taxon>
    </lineage>
</organism>
<dbReference type="OrthoDB" id="771136at2759"/>
<evidence type="ECO:0000313" key="3">
    <source>
        <dbReference type="EMBL" id="KQJ84082.1"/>
    </source>
</evidence>
<dbReference type="InterPro" id="IPR033121">
    <property type="entry name" value="PEPTIDASE_A1"/>
</dbReference>
<evidence type="ECO:0000313" key="5">
    <source>
        <dbReference type="Proteomes" id="UP000008810"/>
    </source>
</evidence>
<sequence length="108" mass="12276">MKVGPENYLLRRGSYDNDSYMCIAFQRSEGDYKQTTILGDLILHDKIFVYNLKKMQIGWVNYNCSLLSTTTAFAVSGSSSYCSSLIVSIWVAVVSTSIMARRHFDGYY</sequence>
<accession>A0A0Q3GSU3</accession>
<name>A0A0Q3GSU3_BRADI</name>
<reference evidence="4" key="3">
    <citation type="submission" date="2018-08" db="UniProtKB">
        <authorList>
            <consortium name="EnsemblPlants"/>
        </authorList>
    </citation>
    <scope>IDENTIFICATION</scope>
    <source>
        <strain evidence="4">cv. Bd21</strain>
    </source>
</reference>
<evidence type="ECO:0000256" key="1">
    <source>
        <dbReference type="SAM" id="Phobius"/>
    </source>
</evidence>
<feature type="domain" description="Peptidase A1" evidence="2">
    <location>
        <begin position="1"/>
        <end position="60"/>
    </location>
</feature>
<dbReference type="PROSITE" id="PS51767">
    <property type="entry name" value="PEPTIDASE_A1"/>
    <property type="match status" value="1"/>
</dbReference>
<dbReference type="EnsemblPlants" id="KQJ84082">
    <property type="protein sequence ID" value="KQJ84082"/>
    <property type="gene ID" value="BRADI_5g18555v3"/>
</dbReference>
<dbReference type="STRING" id="15368.A0A0Q3GSU3"/>
<dbReference type="InterPro" id="IPR021109">
    <property type="entry name" value="Peptidase_aspartic_dom_sf"/>
</dbReference>
<dbReference type="Gene3D" id="2.40.70.10">
    <property type="entry name" value="Acid Proteases"/>
    <property type="match status" value="1"/>
</dbReference>
<evidence type="ECO:0000313" key="4">
    <source>
        <dbReference type="EnsemblPlants" id="KQJ84082"/>
    </source>
</evidence>
<dbReference type="Gramene" id="KQJ84082">
    <property type="protein sequence ID" value="KQJ84082"/>
    <property type="gene ID" value="BRADI_5g18555v3"/>
</dbReference>